<protein>
    <submittedName>
        <fullName evidence="1">Uncharacterized protein</fullName>
    </submittedName>
</protein>
<name>A0AB74UWT8_9GAMM</name>
<sequence length="163" mass="18157">MRQNAPLGGLHRPDRVFRVFVGVAARKTSYQLAQELGCQPVDIRRHIDQLARAAMGHPQPQNSAGYGLVIRPEQHGTIVAAVSHDLDRRLLGFEVVKPSQVPVVQKRLIKSHGAQFKTNAPDDVAWLDQQLPPVRGLAPTLSGWAQRLWVILAWSNRWDLAEG</sequence>
<evidence type="ECO:0000313" key="1">
    <source>
        <dbReference type="EMBL" id="XIA18944.1"/>
    </source>
</evidence>
<dbReference type="EMBL" id="CP170721">
    <property type="protein sequence ID" value="XIA18944.1"/>
    <property type="molecule type" value="Genomic_DNA"/>
</dbReference>
<dbReference type="AlphaFoldDB" id="A0AB74UWT8"/>
<dbReference type="RefSeq" id="WP_395119868.1">
    <property type="nucleotide sequence ID" value="NZ_CP170721.1"/>
</dbReference>
<proteinExistence type="predicted"/>
<gene>
    <name evidence="1" type="ORF">ACFYG5_02025</name>
</gene>
<organism evidence="1">
    <name type="scientific">Rhodanobacter sp. FW102-FHT14D07</name>
    <dbReference type="NCBI Taxonomy" id="3351462"/>
    <lineage>
        <taxon>Bacteria</taxon>
        <taxon>Pseudomonadati</taxon>
        <taxon>Pseudomonadota</taxon>
        <taxon>Gammaproteobacteria</taxon>
        <taxon>Lysobacterales</taxon>
        <taxon>Rhodanobacteraceae</taxon>
        <taxon>Rhodanobacter</taxon>
    </lineage>
</organism>
<reference evidence="1" key="1">
    <citation type="submission" date="2024-10" db="EMBL/GenBank/DDBJ databases">
        <authorList>
            <person name="Lesea H.P."/>
            <person name="Kuehl J.V."/>
            <person name="Chandonia J.-M."/>
        </authorList>
    </citation>
    <scope>NUCLEOTIDE SEQUENCE</scope>
    <source>
        <strain evidence="1">FW102-FHT14D07</strain>
    </source>
</reference>
<accession>A0AB74UWT8</accession>